<reference evidence="2" key="1">
    <citation type="journal article" date="2019" name="Int. J. Syst. Evol. Microbiol.">
        <title>The Global Catalogue of Microorganisms (GCM) 10K type strain sequencing project: providing services to taxonomists for standard genome sequencing and annotation.</title>
        <authorList>
            <consortium name="The Broad Institute Genomics Platform"/>
            <consortium name="The Broad Institute Genome Sequencing Center for Infectious Disease"/>
            <person name="Wu L."/>
            <person name="Ma J."/>
        </authorList>
    </citation>
    <scope>NUCLEOTIDE SEQUENCE [LARGE SCALE GENOMIC DNA]</scope>
    <source>
        <strain evidence="2">CCM 8749</strain>
    </source>
</reference>
<dbReference type="RefSeq" id="WP_379896735.1">
    <property type="nucleotide sequence ID" value="NZ_CBCSCT010000002.1"/>
</dbReference>
<keyword evidence="2" id="KW-1185">Reference proteome</keyword>
<protein>
    <submittedName>
        <fullName evidence="1">DUF6483 family protein</fullName>
    </submittedName>
</protein>
<evidence type="ECO:0000313" key="2">
    <source>
        <dbReference type="Proteomes" id="UP001596250"/>
    </source>
</evidence>
<organism evidence="1 2">
    <name type="scientific">Marinicrinis lubricantis</name>
    <dbReference type="NCBI Taxonomy" id="2086470"/>
    <lineage>
        <taxon>Bacteria</taxon>
        <taxon>Bacillati</taxon>
        <taxon>Bacillota</taxon>
        <taxon>Bacilli</taxon>
        <taxon>Bacillales</taxon>
        <taxon>Paenibacillaceae</taxon>
    </lineage>
</organism>
<dbReference type="EMBL" id="JBHSQV010000187">
    <property type="protein sequence ID" value="MFC5989165.1"/>
    <property type="molecule type" value="Genomic_DNA"/>
</dbReference>
<dbReference type="InterPro" id="IPR045507">
    <property type="entry name" value="DUF6483"/>
</dbReference>
<sequence length="220" mass="25593">MFQRDYILRLIEQMSQFIGTVVFKLKQERKFEEALDEMDGMLHRLSLPNGKVLRTISVEDVLQMLEKDGQTETEKIGAIASILKEQADIFDRMGNEEGAWAASVKSLHYHLVWHRLAGRLDPYPDINSLYRTLSEYVLPSRITEEMALYYERIGRYELSENLWYELCKKNDPDALNKAKQFYERLLCLDDALLESANLPRAEVEEGLEDIHERIQASFGG</sequence>
<name>A0ABW1IVM0_9BACL</name>
<accession>A0ABW1IVM0</accession>
<dbReference type="Pfam" id="PF20092">
    <property type="entry name" value="DUF6483"/>
    <property type="match status" value="1"/>
</dbReference>
<gene>
    <name evidence="1" type="ORF">ACFPXP_22395</name>
</gene>
<comment type="caution">
    <text evidence="1">The sequence shown here is derived from an EMBL/GenBank/DDBJ whole genome shotgun (WGS) entry which is preliminary data.</text>
</comment>
<dbReference type="Proteomes" id="UP001596250">
    <property type="component" value="Unassembled WGS sequence"/>
</dbReference>
<evidence type="ECO:0000313" key="1">
    <source>
        <dbReference type="EMBL" id="MFC5989165.1"/>
    </source>
</evidence>
<proteinExistence type="predicted"/>